<evidence type="ECO:0000256" key="7">
    <source>
        <dbReference type="PIRSR" id="PIRSR602401-1"/>
    </source>
</evidence>
<dbReference type="PROSITE" id="PS00086">
    <property type="entry name" value="CYTOCHROME_P450"/>
    <property type="match status" value="1"/>
</dbReference>
<keyword evidence="3 7" id="KW-0479">Metal-binding</keyword>
<dbReference type="Gene3D" id="1.10.630.10">
    <property type="entry name" value="Cytochrome P450"/>
    <property type="match status" value="1"/>
</dbReference>
<comment type="cofactor">
    <cofactor evidence="7">
        <name>heme</name>
        <dbReference type="ChEBI" id="CHEBI:30413"/>
    </cofactor>
</comment>
<evidence type="ECO:0000256" key="4">
    <source>
        <dbReference type="ARBA" id="ARBA00023002"/>
    </source>
</evidence>
<dbReference type="PRINTS" id="PR00463">
    <property type="entry name" value="EP450I"/>
</dbReference>
<keyword evidence="2 7" id="KW-0349">Heme</keyword>
<dbReference type="GO" id="GO:0016125">
    <property type="term" value="P:sterol metabolic process"/>
    <property type="evidence" value="ECO:0007669"/>
    <property type="project" value="TreeGrafter"/>
</dbReference>
<keyword evidence="5 7" id="KW-0408">Iron</keyword>
<evidence type="ECO:0000256" key="6">
    <source>
        <dbReference type="ARBA" id="ARBA00023033"/>
    </source>
</evidence>
<evidence type="ECO:0000256" key="3">
    <source>
        <dbReference type="ARBA" id="ARBA00022723"/>
    </source>
</evidence>
<dbReference type="PRINTS" id="PR00385">
    <property type="entry name" value="P450"/>
</dbReference>
<dbReference type="SUPFAM" id="SSF48264">
    <property type="entry name" value="Cytochrome P450"/>
    <property type="match status" value="1"/>
</dbReference>
<evidence type="ECO:0000256" key="5">
    <source>
        <dbReference type="ARBA" id="ARBA00023004"/>
    </source>
</evidence>
<evidence type="ECO:0000313" key="9">
    <source>
        <dbReference type="EMBL" id="CAB3235442.1"/>
    </source>
</evidence>
<name>A0A6F9D9R9_9ASCI</name>
<evidence type="ECO:0000256" key="8">
    <source>
        <dbReference type="RuleBase" id="RU000461"/>
    </source>
</evidence>
<keyword evidence="4 8" id="KW-0560">Oxidoreductase</keyword>
<dbReference type="GO" id="GO:0020037">
    <property type="term" value="F:heme binding"/>
    <property type="evidence" value="ECO:0007669"/>
    <property type="project" value="InterPro"/>
</dbReference>
<dbReference type="Pfam" id="PF00067">
    <property type="entry name" value="p450"/>
    <property type="match status" value="1"/>
</dbReference>
<protein>
    <submittedName>
        <fullName evidence="9">Cytochrome P450 26A1-like</fullName>
    </submittedName>
</protein>
<reference evidence="9" key="1">
    <citation type="submission" date="2020-04" db="EMBL/GenBank/DDBJ databases">
        <authorList>
            <person name="Neveu A P."/>
        </authorList>
    </citation>
    <scope>NUCLEOTIDE SEQUENCE</scope>
    <source>
        <tissue evidence="9">Whole embryo</tissue>
    </source>
</reference>
<dbReference type="InterPro" id="IPR001128">
    <property type="entry name" value="Cyt_P450"/>
</dbReference>
<dbReference type="InterPro" id="IPR002401">
    <property type="entry name" value="Cyt_P450_E_grp-I"/>
</dbReference>
<keyword evidence="6 8" id="KW-0503">Monooxygenase</keyword>
<comment type="similarity">
    <text evidence="1 8">Belongs to the cytochrome P450 family.</text>
</comment>
<dbReference type="GO" id="GO:0004497">
    <property type="term" value="F:monooxygenase activity"/>
    <property type="evidence" value="ECO:0007669"/>
    <property type="project" value="UniProtKB-KW"/>
</dbReference>
<evidence type="ECO:0000256" key="1">
    <source>
        <dbReference type="ARBA" id="ARBA00010617"/>
    </source>
</evidence>
<feature type="binding site" description="axial binding residue" evidence="7">
    <location>
        <position position="481"/>
    </location>
    <ligand>
        <name>heme</name>
        <dbReference type="ChEBI" id="CHEBI:30413"/>
    </ligand>
    <ligandPart>
        <name>Fe</name>
        <dbReference type="ChEBI" id="CHEBI:18248"/>
    </ligandPart>
</feature>
<dbReference type="InterPro" id="IPR017972">
    <property type="entry name" value="Cyt_P450_CS"/>
</dbReference>
<accession>A0A6F9D9R9</accession>
<dbReference type="GO" id="GO:0016705">
    <property type="term" value="F:oxidoreductase activity, acting on paired donors, with incorporation or reduction of molecular oxygen"/>
    <property type="evidence" value="ECO:0007669"/>
    <property type="project" value="InterPro"/>
</dbReference>
<organism evidence="9">
    <name type="scientific">Phallusia mammillata</name>
    <dbReference type="NCBI Taxonomy" id="59560"/>
    <lineage>
        <taxon>Eukaryota</taxon>
        <taxon>Metazoa</taxon>
        <taxon>Chordata</taxon>
        <taxon>Tunicata</taxon>
        <taxon>Ascidiacea</taxon>
        <taxon>Phlebobranchia</taxon>
        <taxon>Ascidiidae</taxon>
        <taxon>Phallusia</taxon>
    </lineage>
</organism>
<dbReference type="InterPro" id="IPR036396">
    <property type="entry name" value="Cyt_P450_sf"/>
</dbReference>
<sequence>MNEVSQHPGINASENATDLVMHLVANLTLHPEILRFLVVYLVTPCVLYHSACYLWTMKWLATKDSLSSLPLPDGIMGLPIIGETLHFLFVGERYERRRRKQFGNVYKTHLFGRPTVVLIGEENIRPILLGEGNLVEAVWPETTRRILGTNGIVNGDKNTHTKIKRLALRAFSPKFINKYSPVMISRIESHIKEWQSRDSISVFEACTQMVSKTMMTVLLGISPDDPDIQRYIQAEEDIVNSILCLPIALPGFSFYKGLKAQEFIFKKVETKLRPRLESSVEDDLSDEKSGAESVMVNILKLARAEQKTIITLENLQNLSLEFIFAGSQSLRCSSSLLMLHLSQRPQIIERLRQEIREVGLWDTPLVNLQHENFNKLPYLCRVVNETMRVTPTIPGAIRVALKTFQVGKYQIPKGWQVIYSIRFTHEEAAGKILHKEDKTRFEPEKDLHDPENEITDNNIDGAKSKASSFSFVPFGKGARMCAGKNYGLLFLRLFLFQLVRSVDINLVTKANIATSPMMRAHKSVKIAVKPYNE</sequence>
<dbReference type="EMBL" id="LR784290">
    <property type="protein sequence ID" value="CAB3235442.1"/>
    <property type="molecule type" value="mRNA"/>
</dbReference>
<dbReference type="GO" id="GO:0005506">
    <property type="term" value="F:iron ion binding"/>
    <property type="evidence" value="ECO:0007669"/>
    <property type="project" value="InterPro"/>
</dbReference>
<dbReference type="AlphaFoldDB" id="A0A6F9D9R9"/>
<proteinExistence type="evidence at transcript level"/>
<gene>
    <name evidence="9" type="primary">Cyp26a1-001</name>
</gene>
<evidence type="ECO:0000256" key="2">
    <source>
        <dbReference type="ARBA" id="ARBA00022617"/>
    </source>
</evidence>
<dbReference type="PANTHER" id="PTHR24286:SF384">
    <property type="entry name" value="P450, PUTATIVE (EUROFUNG)-RELATED"/>
    <property type="match status" value="1"/>
</dbReference>
<dbReference type="PANTHER" id="PTHR24286">
    <property type="entry name" value="CYTOCHROME P450 26"/>
    <property type="match status" value="1"/>
</dbReference>